<feature type="domain" description="VOC" evidence="1">
    <location>
        <begin position="4"/>
        <end position="120"/>
    </location>
</feature>
<sequence length="122" mass="13693">MTITLNHTIVPARDKRAAAKFFACIFGLHADPKGGHFASVRINETLTLLFDDDEEFESHHYAFHVNDADFDAIFGRIREAKLAYGSAPWSLDDGKLNDWNGGRGVYFRDPDGHVLELMTAPQ</sequence>
<dbReference type="InterPro" id="IPR029068">
    <property type="entry name" value="Glyas_Bleomycin-R_OHBP_Dase"/>
</dbReference>
<dbReference type="SUPFAM" id="SSF54593">
    <property type="entry name" value="Glyoxalase/Bleomycin resistance protein/Dihydroxybiphenyl dioxygenase"/>
    <property type="match status" value="1"/>
</dbReference>
<dbReference type="InterPro" id="IPR004360">
    <property type="entry name" value="Glyas_Fos-R_dOase_dom"/>
</dbReference>
<dbReference type="Pfam" id="PF00903">
    <property type="entry name" value="Glyoxalase"/>
    <property type="match status" value="1"/>
</dbReference>
<protein>
    <submittedName>
        <fullName evidence="2">ChaP protein</fullName>
    </submittedName>
</protein>
<dbReference type="CDD" id="cd08351">
    <property type="entry name" value="ChaP_like"/>
    <property type="match status" value="1"/>
</dbReference>
<comment type="caution">
    <text evidence="2">The sequence shown here is derived from an EMBL/GenBank/DDBJ whole genome shotgun (WGS) entry which is preliminary data.</text>
</comment>
<name>A0ABQ6B353_9BRAD</name>
<dbReference type="Proteomes" id="UP001156905">
    <property type="component" value="Unassembled WGS sequence"/>
</dbReference>
<dbReference type="Gene3D" id="3.10.180.10">
    <property type="entry name" value="2,3-Dihydroxybiphenyl 1,2-Dioxygenase, domain 1"/>
    <property type="match status" value="1"/>
</dbReference>
<evidence type="ECO:0000313" key="2">
    <source>
        <dbReference type="EMBL" id="GLR88859.1"/>
    </source>
</evidence>
<reference evidence="3" key="1">
    <citation type="journal article" date="2019" name="Int. J. Syst. Evol. Microbiol.">
        <title>The Global Catalogue of Microorganisms (GCM) 10K type strain sequencing project: providing services to taxonomists for standard genome sequencing and annotation.</title>
        <authorList>
            <consortium name="The Broad Institute Genomics Platform"/>
            <consortium name="The Broad Institute Genome Sequencing Center for Infectious Disease"/>
            <person name="Wu L."/>
            <person name="Ma J."/>
        </authorList>
    </citation>
    <scope>NUCLEOTIDE SEQUENCE [LARGE SCALE GENOMIC DNA]</scope>
    <source>
        <strain evidence="3">NBRC 102520</strain>
    </source>
</reference>
<keyword evidence="3" id="KW-1185">Reference proteome</keyword>
<dbReference type="InterPro" id="IPR037523">
    <property type="entry name" value="VOC_core"/>
</dbReference>
<gene>
    <name evidence="2" type="ORF">GCM10007857_55720</name>
</gene>
<dbReference type="EMBL" id="BSOW01000021">
    <property type="protein sequence ID" value="GLR88859.1"/>
    <property type="molecule type" value="Genomic_DNA"/>
</dbReference>
<evidence type="ECO:0000313" key="3">
    <source>
        <dbReference type="Proteomes" id="UP001156905"/>
    </source>
</evidence>
<dbReference type="PROSITE" id="PS51819">
    <property type="entry name" value="VOC"/>
    <property type="match status" value="1"/>
</dbReference>
<accession>A0ABQ6B353</accession>
<evidence type="ECO:0000259" key="1">
    <source>
        <dbReference type="PROSITE" id="PS51819"/>
    </source>
</evidence>
<proteinExistence type="predicted"/>
<organism evidence="2 3">
    <name type="scientific">Bradyrhizobium iriomotense</name>
    <dbReference type="NCBI Taxonomy" id="441950"/>
    <lineage>
        <taxon>Bacteria</taxon>
        <taxon>Pseudomonadati</taxon>
        <taxon>Pseudomonadota</taxon>
        <taxon>Alphaproteobacteria</taxon>
        <taxon>Hyphomicrobiales</taxon>
        <taxon>Nitrobacteraceae</taxon>
        <taxon>Bradyrhizobium</taxon>
    </lineage>
</organism>
<dbReference type="RefSeq" id="WP_284270679.1">
    <property type="nucleotide sequence ID" value="NZ_BSOW01000021.1"/>
</dbReference>